<evidence type="ECO:0000313" key="1">
    <source>
        <dbReference type="EMBL" id="RIY39468.1"/>
    </source>
</evidence>
<dbReference type="EMBL" id="NRJG01000031">
    <property type="protein sequence ID" value="RIY39468.1"/>
    <property type="molecule type" value="Genomic_DNA"/>
</dbReference>
<keyword evidence="2" id="KW-1185">Reference proteome</keyword>
<reference evidence="1 2" key="1">
    <citation type="submission" date="2017-08" db="EMBL/GenBank/DDBJ databases">
        <title>Reclassification of Bisgaard taxon 37 and 44.</title>
        <authorList>
            <person name="Christensen H."/>
        </authorList>
    </citation>
    <scope>NUCLEOTIDE SEQUENCE [LARGE SCALE GENOMIC DNA]</scope>
    <source>
        <strain evidence="1 2">111</strain>
    </source>
</reference>
<accession>A0A3A1YQH5</accession>
<proteinExistence type="predicted"/>
<sequence>MIIQFFLDKFKLTPALEQLDLLLVEFTALRWDTLDTKRLRDLSSQILFLIELEHNPHYDYSIKFNGSYYEVTPHAKLTKKGLSEEVIDSLFQDFLFSSKINEIEELSNANNEDAFDFNRLFFVVNNMVEKHFIQSVG</sequence>
<dbReference type="AlphaFoldDB" id="A0A3A1YQH5"/>
<organism evidence="1 2">
    <name type="scientific">Psittacicella hinzii</name>
    <dbReference type="NCBI Taxonomy" id="2028575"/>
    <lineage>
        <taxon>Bacteria</taxon>
        <taxon>Pseudomonadati</taxon>
        <taxon>Pseudomonadota</taxon>
        <taxon>Gammaproteobacteria</taxon>
        <taxon>Pasteurellales</taxon>
        <taxon>Psittacicellaceae</taxon>
        <taxon>Psittacicella</taxon>
    </lineage>
</organism>
<gene>
    <name evidence="1" type="ORF">CKF58_02065</name>
</gene>
<protein>
    <submittedName>
        <fullName evidence="1">Uncharacterized protein</fullName>
    </submittedName>
</protein>
<comment type="caution">
    <text evidence="1">The sequence shown here is derived from an EMBL/GenBank/DDBJ whole genome shotgun (WGS) entry which is preliminary data.</text>
</comment>
<dbReference type="RefSeq" id="WP_119530352.1">
    <property type="nucleotide sequence ID" value="NZ_JBHSSP010000009.1"/>
</dbReference>
<dbReference type="Proteomes" id="UP000265916">
    <property type="component" value="Unassembled WGS sequence"/>
</dbReference>
<name>A0A3A1YQH5_9GAMM</name>
<evidence type="ECO:0000313" key="2">
    <source>
        <dbReference type="Proteomes" id="UP000265916"/>
    </source>
</evidence>